<dbReference type="Proteomes" id="UP001186974">
    <property type="component" value="Unassembled WGS sequence"/>
</dbReference>
<evidence type="ECO:0000313" key="1">
    <source>
        <dbReference type="EMBL" id="KAK3065340.1"/>
    </source>
</evidence>
<dbReference type="EMBL" id="JAWDJW010006338">
    <property type="protein sequence ID" value="KAK3065340.1"/>
    <property type="molecule type" value="Genomic_DNA"/>
</dbReference>
<comment type="caution">
    <text evidence="1">The sequence shown here is derived from an EMBL/GenBank/DDBJ whole genome shotgun (WGS) entry which is preliminary data.</text>
</comment>
<reference evidence="1" key="1">
    <citation type="submission" date="2024-09" db="EMBL/GenBank/DDBJ databases">
        <title>Black Yeasts Isolated from many extreme environments.</title>
        <authorList>
            <person name="Coleine C."/>
            <person name="Stajich J.E."/>
            <person name="Selbmann L."/>
        </authorList>
    </citation>
    <scope>NUCLEOTIDE SEQUENCE</scope>
    <source>
        <strain evidence="1">CCFEE 5737</strain>
    </source>
</reference>
<protein>
    <submittedName>
        <fullName evidence="1">Uncharacterized protein</fullName>
    </submittedName>
</protein>
<keyword evidence="2" id="KW-1185">Reference proteome</keyword>
<accession>A0ACC3DD93</accession>
<name>A0ACC3DD93_9PEZI</name>
<organism evidence="1 2">
    <name type="scientific">Coniosporium uncinatum</name>
    <dbReference type="NCBI Taxonomy" id="93489"/>
    <lineage>
        <taxon>Eukaryota</taxon>
        <taxon>Fungi</taxon>
        <taxon>Dikarya</taxon>
        <taxon>Ascomycota</taxon>
        <taxon>Pezizomycotina</taxon>
        <taxon>Dothideomycetes</taxon>
        <taxon>Dothideomycetes incertae sedis</taxon>
        <taxon>Coniosporium</taxon>
    </lineage>
</organism>
<gene>
    <name evidence="1" type="ORF">LTS18_014184</name>
</gene>
<sequence length="196" mass="19727">MQLKALLVLLVVCVAVTAQDIDDNDVPNQCRSVCQPVTLLTQQCDAQNDDDSNGYINCVCNFPDASNLVPICEACVASLEDHDNDVNDIVRSCSFSTGSYTSGQSVATSMTRSPANSAVPTTIVGTNAASTEGVRSSIAGVNSAASSAFNSATSVIGGAVSSATSSVLQQSTNAAAATTIPMLGAGAGLALVALGM</sequence>
<proteinExistence type="predicted"/>
<evidence type="ECO:0000313" key="2">
    <source>
        <dbReference type="Proteomes" id="UP001186974"/>
    </source>
</evidence>